<name>A0ABU4UZJ1_9PSEU</name>
<protein>
    <submittedName>
        <fullName evidence="1">DUF6236 family protein</fullName>
    </submittedName>
</protein>
<dbReference type="Proteomes" id="UP001285352">
    <property type="component" value="Unassembled WGS sequence"/>
</dbReference>
<accession>A0ABU4UZJ1</accession>
<dbReference type="EMBL" id="JAXAVU010000010">
    <property type="protein sequence ID" value="MDX8144894.1"/>
    <property type="molecule type" value="Genomic_DNA"/>
</dbReference>
<reference evidence="1 2" key="2">
    <citation type="submission" date="2023-11" db="EMBL/GenBank/DDBJ databases">
        <authorList>
            <person name="Lara A.C."/>
            <person name="Chronakova A."/>
        </authorList>
    </citation>
    <scope>NUCLEOTIDE SEQUENCE [LARGE SCALE GENOMIC DNA]</scope>
    <source>
        <strain evidence="1 2">BCCO 10_0061</strain>
    </source>
</reference>
<evidence type="ECO:0000313" key="1">
    <source>
        <dbReference type="EMBL" id="MDX8144894.1"/>
    </source>
</evidence>
<evidence type="ECO:0000313" key="2">
    <source>
        <dbReference type="Proteomes" id="UP001285352"/>
    </source>
</evidence>
<keyword evidence="2" id="KW-1185">Reference proteome</keyword>
<sequence>MSTHNEINGPVQGTAVQVGHLQHVTHVRDRVSAIAFYYPYIHIRDDTWLKYAAMYWPVITRLVPQNYRPADSRVSTRFANAGVLSDLSAASTSFADSDAFLHVAVTRPDELRTRFGVEKRAEWDARAVPSSAGPAADPRLTYLHHDRLSRGFADVLVEHGLGERHSVGGENWLGMHPDLATVYMCLLANRLAERESLHPVTDQVLPHDALLEPTADRITEVLFGLPSRSPRLQTTQKFITAAVQTVIPEGLADVPVEKILELRETFPKDFHQFRAHVGDRFAELRADATTSLHVGVAVDELVRAELADLEDKLRSVKLVPRRVRVWLKADAVRESPVGWLFRAGQALR</sequence>
<dbReference type="InterPro" id="IPR046203">
    <property type="entry name" value="DUF6236"/>
</dbReference>
<reference evidence="1 2" key="1">
    <citation type="submission" date="2023-11" db="EMBL/GenBank/DDBJ databases">
        <title>Lentzea sokolovensis, sp. nov., Lentzea kristufkii, sp. nov., and Lentzea miocenensis, sp. nov., rare actinobacteria from Sokolov Coal Basin, Miocene lacustrine sediment, Czech Republic.</title>
        <authorList>
            <person name="Lara A."/>
            <person name="Kotroba L."/>
            <person name="Nouioui I."/>
            <person name="Neumann-Schaal M."/>
            <person name="Mast Y."/>
            <person name="Chronakova A."/>
        </authorList>
    </citation>
    <scope>NUCLEOTIDE SEQUENCE [LARGE SCALE GENOMIC DNA]</scope>
    <source>
        <strain evidence="1 2">BCCO 10_0061</strain>
    </source>
</reference>
<proteinExistence type="predicted"/>
<dbReference type="Pfam" id="PF19749">
    <property type="entry name" value="DUF6236"/>
    <property type="match status" value="1"/>
</dbReference>
<dbReference type="RefSeq" id="WP_319977054.1">
    <property type="nucleotide sequence ID" value="NZ_JAXAVU010000010.1"/>
</dbReference>
<comment type="caution">
    <text evidence="1">The sequence shown here is derived from an EMBL/GenBank/DDBJ whole genome shotgun (WGS) entry which is preliminary data.</text>
</comment>
<organism evidence="1 2">
    <name type="scientific">Lentzea sokolovensis</name>
    <dbReference type="NCBI Taxonomy" id="3095429"/>
    <lineage>
        <taxon>Bacteria</taxon>
        <taxon>Bacillati</taxon>
        <taxon>Actinomycetota</taxon>
        <taxon>Actinomycetes</taxon>
        <taxon>Pseudonocardiales</taxon>
        <taxon>Pseudonocardiaceae</taxon>
        <taxon>Lentzea</taxon>
    </lineage>
</organism>
<gene>
    <name evidence="1" type="ORF">SK854_22485</name>
</gene>